<comment type="caution">
    <text evidence="1">The sequence shown here is derived from an EMBL/GenBank/DDBJ whole genome shotgun (WGS) entry which is preliminary data.</text>
</comment>
<proteinExistence type="predicted"/>
<dbReference type="Proteomes" id="UP000693738">
    <property type="component" value="Unassembled WGS sequence"/>
</dbReference>
<dbReference type="PANTHER" id="PTHR38167:SF1">
    <property type="entry name" value="C2H2-TYPE DOMAIN-CONTAINING PROTEIN"/>
    <property type="match status" value="1"/>
</dbReference>
<evidence type="ECO:0008006" key="3">
    <source>
        <dbReference type="Google" id="ProtNLM"/>
    </source>
</evidence>
<gene>
    <name evidence="1" type="ORF">FEQUK3_LOCUS7124</name>
</gene>
<accession>A0A8J2NFF8</accession>
<sequence>MPKPRSTLDELLQAPESQIRAVLRALCQDTQVRNSALDHLDSLKILYDVESKSLGPAATKRKAEDQVLICVQCDSAFFEKSNDKESCHYHWGECEPHYESEYWADHYEGSHGPIDTKENRK</sequence>
<protein>
    <recommendedName>
        <fullName evidence="3">C2H2-type domain-containing protein</fullName>
    </recommendedName>
</protein>
<evidence type="ECO:0000313" key="2">
    <source>
        <dbReference type="Proteomes" id="UP000693738"/>
    </source>
</evidence>
<evidence type="ECO:0000313" key="1">
    <source>
        <dbReference type="EMBL" id="CAG7561337.1"/>
    </source>
</evidence>
<reference evidence="1" key="1">
    <citation type="submission" date="2021-05" db="EMBL/GenBank/DDBJ databases">
        <authorList>
            <person name="Khan N."/>
        </authorList>
    </citation>
    <scope>NUCLEOTIDE SEQUENCE</scope>
</reference>
<organism evidence="1 2">
    <name type="scientific">Fusarium equiseti</name>
    <name type="common">Fusarium scirpi</name>
    <dbReference type="NCBI Taxonomy" id="61235"/>
    <lineage>
        <taxon>Eukaryota</taxon>
        <taxon>Fungi</taxon>
        <taxon>Dikarya</taxon>
        <taxon>Ascomycota</taxon>
        <taxon>Pezizomycotina</taxon>
        <taxon>Sordariomycetes</taxon>
        <taxon>Hypocreomycetidae</taxon>
        <taxon>Hypocreales</taxon>
        <taxon>Nectriaceae</taxon>
        <taxon>Fusarium</taxon>
        <taxon>Fusarium incarnatum-equiseti species complex</taxon>
    </lineage>
</organism>
<dbReference type="AlphaFoldDB" id="A0A8J2NFF8"/>
<dbReference type="PANTHER" id="PTHR38167">
    <property type="entry name" value="C2H2-TYPE DOMAIN-CONTAINING PROTEIN"/>
    <property type="match status" value="1"/>
</dbReference>
<dbReference type="EMBL" id="CAJSTJ010000140">
    <property type="protein sequence ID" value="CAG7561337.1"/>
    <property type="molecule type" value="Genomic_DNA"/>
</dbReference>
<name>A0A8J2NFF8_FUSEQ</name>